<evidence type="ECO:0000313" key="13">
    <source>
        <dbReference type="Proteomes" id="UP000548476"/>
    </source>
</evidence>
<evidence type="ECO:0000256" key="10">
    <source>
        <dbReference type="SAM" id="MobiDB-lite"/>
    </source>
</evidence>
<evidence type="ECO:0000256" key="4">
    <source>
        <dbReference type="ARBA" id="ARBA00022692"/>
    </source>
</evidence>
<dbReference type="EMBL" id="JACHGT010000001">
    <property type="protein sequence ID" value="MBB6032478.1"/>
    <property type="molecule type" value="Genomic_DNA"/>
</dbReference>
<feature type="transmembrane region" description="Helical" evidence="9">
    <location>
        <begin position="165"/>
        <end position="184"/>
    </location>
</feature>
<dbReference type="PANTHER" id="PTHR43029">
    <property type="entry name" value="AMMONIUM TRANSPORTER MEP2"/>
    <property type="match status" value="1"/>
</dbReference>
<feature type="transmembrane region" description="Helical" evidence="9">
    <location>
        <begin position="314"/>
        <end position="338"/>
    </location>
</feature>
<evidence type="ECO:0000313" key="12">
    <source>
        <dbReference type="EMBL" id="MBB6032478.1"/>
    </source>
</evidence>
<comment type="subcellular location">
    <subcellularLocation>
        <location evidence="9">Cell membrane</location>
        <topology evidence="9">Multi-pass membrane protein</topology>
    </subcellularLocation>
    <subcellularLocation>
        <location evidence="1">Membrane</location>
        <topology evidence="1">Multi-pass membrane protein</topology>
    </subcellularLocation>
</comment>
<evidence type="ECO:0000256" key="1">
    <source>
        <dbReference type="ARBA" id="ARBA00004141"/>
    </source>
</evidence>
<dbReference type="RefSeq" id="WP_184785373.1">
    <property type="nucleotide sequence ID" value="NZ_BONT01000039.1"/>
</dbReference>
<feature type="transmembrane region" description="Helical" evidence="9">
    <location>
        <begin position="358"/>
        <end position="380"/>
    </location>
</feature>
<evidence type="ECO:0000256" key="7">
    <source>
        <dbReference type="ARBA" id="ARBA00023177"/>
    </source>
</evidence>
<name>A0A841FF60_9ACTN</name>
<comment type="caution">
    <text evidence="12">The sequence shown here is derived from an EMBL/GenBank/DDBJ whole genome shotgun (WGS) entry which is preliminary data.</text>
</comment>
<evidence type="ECO:0000256" key="2">
    <source>
        <dbReference type="ARBA" id="ARBA00005887"/>
    </source>
</evidence>
<feature type="transmembrane region" description="Helical" evidence="9">
    <location>
        <begin position="124"/>
        <end position="145"/>
    </location>
</feature>
<keyword evidence="6 9" id="KW-0472">Membrane</keyword>
<dbReference type="PANTHER" id="PTHR43029:SF10">
    <property type="entry name" value="AMMONIUM TRANSPORTER MEP2"/>
    <property type="match status" value="1"/>
</dbReference>
<evidence type="ECO:0000256" key="3">
    <source>
        <dbReference type="ARBA" id="ARBA00022448"/>
    </source>
</evidence>
<dbReference type="InterPro" id="IPR001905">
    <property type="entry name" value="Ammonium_transpt"/>
</dbReference>
<dbReference type="InterPro" id="IPR018047">
    <property type="entry name" value="Ammonium_transpt_CS"/>
</dbReference>
<dbReference type="NCBIfam" id="TIGR00836">
    <property type="entry name" value="amt"/>
    <property type="match status" value="1"/>
</dbReference>
<sequence length="437" mass="44737">MELDAGNTAWVLIASALVLLMVPGLALFYGGLTRAKSKVNMLMMNLSALAIVSLLWVAYGYSVAFKGTGAVIGDFTAAGLRDLQDAVTSTGLPELLFVVFQMMFAGITVALVSGAVAERMKFSSWLVFAVVWASVVYFPVAHWVWGGGFIGNRDTGIGALDFAGGTAVHVNAGAAAFGLILVLGKRLGWPHRDHKPHNMSLVLLGTGLLWFGWFGFNAGSELAADGIAALAFINTQVATAAGVVAWMIVDWIRLGKPTLLGSCGGAVAGLVAITPACAYVEPLGALAIGVIAGALCPFAILLKKRLGYDDSLDVVGVHLVAGAVGSVLIGVFAVGSLVPEGVSAGLAYGGGASLLGKQAAAVGIVAVFSALVAAVIGLVLKLTIGLRVPAEGEVAGIDTHEHAEEGYVLAYEDEDASATEQAEQADETEGELVGAAK</sequence>
<gene>
    <name evidence="12" type="ORF">HNR73_000320</name>
</gene>
<feature type="transmembrane region" description="Helical" evidence="9">
    <location>
        <begin position="39"/>
        <end position="59"/>
    </location>
</feature>
<protein>
    <recommendedName>
        <fullName evidence="8 9">Ammonium transporter</fullName>
    </recommendedName>
</protein>
<dbReference type="PROSITE" id="PS01219">
    <property type="entry name" value="AMMONIUM_TRANSP"/>
    <property type="match status" value="1"/>
</dbReference>
<feature type="domain" description="Ammonium transporter AmtB-like" evidence="11">
    <location>
        <begin position="9"/>
        <end position="407"/>
    </location>
</feature>
<feature type="transmembrane region" description="Helical" evidence="9">
    <location>
        <begin position="282"/>
        <end position="302"/>
    </location>
</feature>
<feature type="transmembrane region" description="Helical" evidence="9">
    <location>
        <begin position="95"/>
        <end position="117"/>
    </location>
</feature>
<proteinExistence type="inferred from homology"/>
<evidence type="ECO:0000259" key="11">
    <source>
        <dbReference type="Pfam" id="PF00909"/>
    </source>
</evidence>
<evidence type="ECO:0000256" key="8">
    <source>
        <dbReference type="ARBA" id="ARBA00050025"/>
    </source>
</evidence>
<dbReference type="InterPro" id="IPR024041">
    <property type="entry name" value="NH4_transpt_AmtB-like_dom"/>
</dbReference>
<dbReference type="GO" id="GO:0005886">
    <property type="term" value="C:plasma membrane"/>
    <property type="evidence" value="ECO:0007669"/>
    <property type="project" value="UniProtKB-SubCell"/>
</dbReference>
<feature type="region of interest" description="Disordered" evidence="10">
    <location>
        <begin position="415"/>
        <end position="437"/>
    </location>
</feature>
<evidence type="ECO:0000256" key="6">
    <source>
        <dbReference type="ARBA" id="ARBA00023136"/>
    </source>
</evidence>
<feature type="transmembrane region" description="Helical" evidence="9">
    <location>
        <begin position="258"/>
        <end position="276"/>
    </location>
</feature>
<dbReference type="GO" id="GO:0008519">
    <property type="term" value="F:ammonium channel activity"/>
    <property type="evidence" value="ECO:0007669"/>
    <property type="project" value="InterPro"/>
</dbReference>
<dbReference type="Proteomes" id="UP000548476">
    <property type="component" value="Unassembled WGS sequence"/>
</dbReference>
<comment type="similarity">
    <text evidence="2 9">Belongs to the ammonia transporter channel (TC 1.A.11.2) family.</text>
</comment>
<feature type="transmembrane region" description="Helical" evidence="9">
    <location>
        <begin position="12"/>
        <end position="32"/>
    </location>
</feature>
<organism evidence="12 13">
    <name type="scientific">Phytomonospora endophytica</name>
    <dbReference type="NCBI Taxonomy" id="714109"/>
    <lineage>
        <taxon>Bacteria</taxon>
        <taxon>Bacillati</taxon>
        <taxon>Actinomycetota</taxon>
        <taxon>Actinomycetes</taxon>
        <taxon>Micromonosporales</taxon>
        <taxon>Micromonosporaceae</taxon>
        <taxon>Phytomonospora</taxon>
    </lineage>
</organism>
<feature type="transmembrane region" description="Helical" evidence="9">
    <location>
        <begin position="227"/>
        <end position="249"/>
    </location>
</feature>
<keyword evidence="3 9" id="KW-0813">Transport</keyword>
<dbReference type="AlphaFoldDB" id="A0A841FF60"/>
<feature type="transmembrane region" description="Helical" evidence="9">
    <location>
        <begin position="196"/>
        <end position="215"/>
    </location>
</feature>
<dbReference type="SUPFAM" id="SSF111352">
    <property type="entry name" value="Ammonium transporter"/>
    <property type="match status" value="1"/>
</dbReference>
<keyword evidence="13" id="KW-1185">Reference proteome</keyword>
<dbReference type="Pfam" id="PF00909">
    <property type="entry name" value="Ammonium_transp"/>
    <property type="match status" value="1"/>
</dbReference>
<accession>A0A841FF60</accession>
<keyword evidence="7 9" id="KW-0924">Ammonia transport</keyword>
<keyword evidence="4 9" id="KW-0812">Transmembrane</keyword>
<feature type="compositionally biased region" description="Acidic residues" evidence="10">
    <location>
        <begin position="415"/>
        <end position="430"/>
    </location>
</feature>
<keyword evidence="5 9" id="KW-1133">Transmembrane helix</keyword>
<reference evidence="12 13" key="1">
    <citation type="submission" date="2020-08" db="EMBL/GenBank/DDBJ databases">
        <title>Genomic Encyclopedia of Type Strains, Phase IV (KMG-IV): sequencing the most valuable type-strain genomes for metagenomic binning, comparative biology and taxonomic classification.</title>
        <authorList>
            <person name="Goeker M."/>
        </authorList>
    </citation>
    <scope>NUCLEOTIDE SEQUENCE [LARGE SCALE GENOMIC DNA]</scope>
    <source>
        <strain evidence="12 13">YIM 65646</strain>
    </source>
</reference>
<dbReference type="InterPro" id="IPR029020">
    <property type="entry name" value="Ammonium/urea_transptr"/>
</dbReference>
<evidence type="ECO:0000256" key="9">
    <source>
        <dbReference type="RuleBase" id="RU362002"/>
    </source>
</evidence>
<evidence type="ECO:0000256" key="5">
    <source>
        <dbReference type="ARBA" id="ARBA00022989"/>
    </source>
</evidence>
<dbReference type="Gene3D" id="1.10.3430.10">
    <property type="entry name" value="Ammonium transporter AmtB like domains"/>
    <property type="match status" value="1"/>
</dbReference>